<feature type="transmembrane region" description="Helical" evidence="6">
    <location>
        <begin position="172"/>
        <end position="191"/>
    </location>
</feature>
<feature type="transmembrane region" description="Helical" evidence="6">
    <location>
        <begin position="70"/>
        <end position="87"/>
    </location>
</feature>
<dbReference type="InterPro" id="IPR036259">
    <property type="entry name" value="MFS_trans_sf"/>
</dbReference>
<feature type="transmembrane region" description="Helical" evidence="6">
    <location>
        <begin position="241"/>
        <end position="259"/>
    </location>
</feature>
<proteinExistence type="predicted"/>
<name>A0A9W8QQP1_AKAMU</name>
<keyword evidence="8" id="KW-1185">Reference proteome</keyword>
<dbReference type="GeneID" id="80894541"/>
<keyword evidence="4 6" id="KW-1133">Transmembrane helix</keyword>
<reference evidence="7" key="1">
    <citation type="journal article" date="2023" name="Access Microbiol">
        <title>De-novo genome assembly for Akanthomyces muscarius, a biocontrol agent of insect agricultural pests.</title>
        <authorList>
            <person name="Erdos Z."/>
            <person name="Studholme D.J."/>
            <person name="Raymond B."/>
            <person name="Sharma M."/>
        </authorList>
    </citation>
    <scope>NUCLEOTIDE SEQUENCE</scope>
    <source>
        <strain evidence="7">Ve6</strain>
    </source>
</reference>
<accession>A0A9W8QQP1</accession>
<dbReference type="InterPro" id="IPR010573">
    <property type="entry name" value="MFS_Str1/Tri12-like"/>
</dbReference>
<comment type="subcellular location">
    <subcellularLocation>
        <location evidence="1">Membrane</location>
        <topology evidence="1">Multi-pass membrane protein</topology>
    </subcellularLocation>
</comment>
<dbReference type="RefSeq" id="XP_056060678.1">
    <property type="nucleotide sequence ID" value="XM_056192460.1"/>
</dbReference>
<dbReference type="SUPFAM" id="SSF103473">
    <property type="entry name" value="MFS general substrate transporter"/>
    <property type="match status" value="1"/>
</dbReference>
<feature type="transmembrane region" description="Helical" evidence="6">
    <location>
        <begin position="334"/>
        <end position="358"/>
    </location>
</feature>
<feature type="transmembrane region" description="Helical" evidence="6">
    <location>
        <begin position="203"/>
        <end position="220"/>
    </location>
</feature>
<evidence type="ECO:0000256" key="3">
    <source>
        <dbReference type="ARBA" id="ARBA00022692"/>
    </source>
</evidence>
<feature type="transmembrane region" description="Helical" evidence="6">
    <location>
        <begin position="426"/>
        <end position="448"/>
    </location>
</feature>
<gene>
    <name evidence="7" type="ORF">LMH87_007382</name>
</gene>
<dbReference type="PANTHER" id="PTHR23501:SF195">
    <property type="entry name" value="PEP5"/>
    <property type="match status" value="1"/>
</dbReference>
<feature type="transmembrane region" description="Helical" evidence="6">
    <location>
        <begin position="309"/>
        <end position="328"/>
    </location>
</feature>
<keyword evidence="3 6" id="KW-0812">Transmembrane</keyword>
<evidence type="ECO:0000256" key="6">
    <source>
        <dbReference type="SAM" id="Phobius"/>
    </source>
</evidence>
<evidence type="ECO:0000256" key="5">
    <source>
        <dbReference type="ARBA" id="ARBA00023136"/>
    </source>
</evidence>
<feature type="transmembrane region" description="Helical" evidence="6">
    <location>
        <begin position="94"/>
        <end position="119"/>
    </location>
</feature>
<dbReference type="PANTHER" id="PTHR23501">
    <property type="entry name" value="MAJOR FACILITATOR SUPERFAMILY"/>
    <property type="match status" value="1"/>
</dbReference>
<keyword evidence="5 6" id="KW-0472">Membrane</keyword>
<dbReference type="AlphaFoldDB" id="A0A9W8QQP1"/>
<dbReference type="EMBL" id="JAJHUN010000001">
    <property type="protein sequence ID" value="KAJ4165763.1"/>
    <property type="molecule type" value="Genomic_DNA"/>
</dbReference>
<evidence type="ECO:0000313" key="7">
    <source>
        <dbReference type="EMBL" id="KAJ4165763.1"/>
    </source>
</evidence>
<evidence type="ECO:0000256" key="2">
    <source>
        <dbReference type="ARBA" id="ARBA00022448"/>
    </source>
</evidence>
<evidence type="ECO:0000256" key="1">
    <source>
        <dbReference type="ARBA" id="ARBA00004141"/>
    </source>
</evidence>
<protein>
    <submittedName>
        <fullName evidence="7">Uncharacterized protein</fullName>
    </submittedName>
</protein>
<evidence type="ECO:0000313" key="8">
    <source>
        <dbReference type="Proteomes" id="UP001144673"/>
    </source>
</evidence>
<evidence type="ECO:0000256" key="4">
    <source>
        <dbReference type="ARBA" id="ARBA00022989"/>
    </source>
</evidence>
<dbReference type="GO" id="GO:0022857">
    <property type="term" value="F:transmembrane transporter activity"/>
    <property type="evidence" value="ECO:0007669"/>
    <property type="project" value="InterPro"/>
</dbReference>
<dbReference type="Pfam" id="PF06609">
    <property type="entry name" value="TRI12"/>
    <property type="match status" value="1"/>
</dbReference>
<comment type="caution">
    <text evidence="7">The sequence shown here is derived from an EMBL/GenBank/DDBJ whole genome shotgun (WGS) entry which is preliminary data.</text>
</comment>
<dbReference type="Gene3D" id="1.20.1720.10">
    <property type="entry name" value="Multidrug resistance protein D"/>
    <property type="match status" value="1"/>
</dbReference>
<feature type="transmembrane region" description="Helical" evidence="6">
    <location>
        <begin position="279"/>
        <end position="302"/>
    </location>
</feature>
<feature type="transmembrane region" description="Helical" evidence="6">
    <location>
        <begin position="131"/>
        <end position="151"/>
    </location>
</feature>
<sequence length="478" mass="50823">MVSWSCLSLASGNIAGQTFTKVAAGSVITFITRDLGDESISVWVIEGPLLVQSALAPIVGRLSDATNRKYIAILPSLVGLAGAILSAKASSVSVLVVGSFLTGVALTTASIFVSTLGAGAVANITASGRQYIFWIQVAFHGLTAVSLFFFYNPPKTHGFPVSIRKLIWTCDPIGSALFFSSTTLLLVGLSWAGSAYSCSNPHVVIPISLGAVLLLGFALYEWKGRSDGLISHALFQRDINFAYSIFAFGAEGWIYYGAVNPVVPKIILNLGWETNSWNIGVRMLSFKLFNLVFSVLITCYATRVKDLKLPLLLSFIIFLVVAILYTVLKPSWDKVHYAINVLTGLGQAGPLTLLLTYVHRLKAHYRPSVGAAAVDAGLPPSSVPSLLTALESAKQTAVASVPGANDNIIAAAAAESRSQFTYAYRAAWGSIIPFVALSIVAVLCLRSVKDLMTGEIDATVERNVDKQANVGADGAVRV</sequence>
<dbReference type="GO" id="GO:0005886">
    <property type="term" value="C:plasma membrane"/>
    <property type="evidence" value="ECO:0007669"/>
    <property type="project" value="TreeGrafter"/>
</dbReference>
<organism evidence="7 8">
    <name type="scientific">Akanthomyces muscarius</name>
    <name type="common">Entomopathogenic fungus</name>
    <name type="synonym">Lecanicillium muscarium</name>
    <dbReference type="NCBI Taxonomy" id="2231603"/>
    <lineage>
        <taxon>Eukaryota</taxon>
        <taxon>Fungi</taxon>
        <taxon>Dikarya</taxon>
        <taxon>Ascomycota</taxon>
        <taxon>Pezizomycotina</taxon>
        <taxon>Sordariomycetes</taxon>
        <taxon>Hypocreomycetidae</taxon>
        <taxon>Hypocreales</taxon>
        <taxon>Cordycipitaceae</taxon>
        <taxon>Akanthomyces</taxon>
    </lineage>
</organism>
<dbReference type="KEGG" id="amus:LMH87_007382"/>
<dbReference type="Proteomes" id="UP001144673">
    <property type="component" value="Chromosome 1"/>
</dbReference>
<keyword evidence="2" id="KW-0813">Transport</keyword>